<feature type="domain" description="HTH luxR-type" evidence="3">
    <location>
        <begin position="835"/>
        <end position="900"/>
    </location>
</feature>
<dbReference type="InterPro" id="IPR027417">
    <property type="entry name" value="P-loop_NTPase"/>
</dbReference>
<dbReference type="Proteomes" id="UP000642673">
    <property type="component" value="Unassembled WGS sequence"/>
</dbReference>
<accession>A0ABQ3ET35</accession>
<keyword evidence="2" id="KW-0067">ATP-binding</keyword>
<evidence type="ECO:0000313" key="4">
    <source>
        <dbReference type="EMBL" id="GHB59302.1"/>
    </source>
</evidence>
<keyword evidence="5" id="KW-1185">Reference proteome</keyword>
<proteinExistence type="predicted"/>
<dbReference type="Gene3D" id="1.10.10.10">
    <property type="entry name" value="Winged helix-like DNA-binding domain superfamily/Winged helix DNA-binding domain"/>
    <property type="match status" value="1"/>
</dbReference>
<organism evidence="4 5">
    <name type="scientific">Streptomyces cirratus</name>
    <dbReference type="NCBI Taxonomy" id="68187"/>
    <lineage>
        <taxon>Bacteria</taxon>
        <taxon>Bacillati</taxon>
        <taxon>Actinomycetota</taxon>
        <taxon>Actinomycetes</taxon>
        <taxon>Kitasatosporales</taxon>
        <taxon>Streptomycetaceae</taxon>
        <taxon>Streptomyces</taxon>
    </lineage>
</organism>
<dbReference type="PANTHER" id="PTHR16305:SF35">
    <property type="entry name" value="TRANSCRIPTIONAL ACTIVATOR DOMAIN"/>
    <property type="match status" value="1"/>
</dbReference>
<evidence type="ECO:0000256" key="2">
    <source>
        <dbReference type="ARBA" id="ARBA00022840"/>
    </source>
</evidence>
<dbReference type="InterPro" id="IPR041664">
    <property type="entry name" value="AAA_16"/>
</dbReference>
<dbReference type="SMART" id="SM00421">
    <property type="entry name" value="HTH_LUXR"/>
    <property type="match status" value="1"/>
</dbReference>
<dbReference type="RefSeq" id="WP_190184792.1">
    <property type="nucleotide sequence ID" value="NZ_BMVP01000005.1"/>
</dbReference>
<dbReference type="PANTHER" id="PTHR16305">
    <property type="entry name" value="TESTICULAR SOLUBLE ADENYLYL CYCLASE"/>
    <property type="match status" value="1"/>
</dbReference>
<dbReference type="PROSITE" id="PS50043">
    <property type="entry name" value="HTH_LUXR_2"/>
    <property type="match status" value="1"/>
</dbReference>
<dbReference type="PRINTS" id="PR00038">
    <property type="entry name" value="HTHLUXR"/>
</dbReference>
<gene>
    <name evidence="4" type="ORF">GCM10010347_31560</name>
</gene>
<protein>
    <submittedName>
        <fullName evidence="4">Transcriptional regulator</fullName>
    </submittedName>
</protein>
<comment type="caution">
    <text evidence="4">The sequence shown here is derived from an EMBL/GenBank/DDBJ whole genome shotgun (WGS) entry which is preliminary data.</text>
</comment>
<evidence type="ECO:0000259" key="3">
    <source>
        <dbReference type="PROSITE" id="PS50043"/>
    </source>
</evidence>
<dbReference type="InterPro" id="IPR011990">
    <property type="entry name" value="TPR-like_helical_dom_sf"/>
</dbReference>
<dbReference type="InterPro" id="IPR000792">
    <property type="entry name" value="Tscrpt_reg_LuxR_C"/>
</dbReference>
<dbReference type="Pfam" id="PF00196">
    <property type="entry name" value="GerE"/>
    <property type="match status" value="1"/>
</dbReference>
<keyword evidence="1" id="KW-0547">Nucleotide-binding</keyword>
<evidence type="ECO:0000256" key="1">
    <source>
        <dbReference type="ARBA" id="ARBA00022741"/>
    </source>
</evidence>
<sequence length="902" mass="95006">MLIGRQEERAAIGAALSPGAAPASILLLLGEPGVGKTVLLDTAVEEAVRGGTKVLRVRGNAAETELAFAGLHQLLLPVLDRVDGLPARQRAALLSAFGLGEDPSPPDHMMMSLAVLTLASQTASAQRLLLAVDDAQWIDPGSCQVLGFVARRLAGEPIGLLVAARGTHRPEWLDPSTPQLVVPPLSPDDADALLSTQPDPPLGSTRRRVLATAAGNPLALVELARSAARDGALPATGHVPVTDLLERTFTDQVDAMPAATRQALLVAAAAEGAGLADVVAALPPGTDMEVWLPAETAGLIRVQADRISFRHPLIRSAIYGAAPFAERRQTHLALAAVLVGDPDRRAWQLSAATVAPDASVSAALEATAMRAHARGAMAEAVAGLERAAQLNSSAAEQTRLLSTAAYAAVLVGDIAQAEALAARATELNTDPAALVWISGLTGLVEMLMMRMERAFALVVPAAPPGPADVHTGMSTIATGVAYHSGNPAQRERLVRWLADRVTDEAQPHPFHLWDAGVMDPFGRGNAIRAVLPTVTSAAGQPPTHVHTLGVLCMLLDETEAAVSLLGEVANPQWEHADAFHGGMTAADLAWANLDSGQWADARLGVERLAQRFLAGERTLGATRALTVLATLYALTGEPRLALGHATAALAATEPGCVLATVARARRAAGLAAVALGDHASAFRHLRALFDGAGAPVHFHLSCYAVADFAAAAVLVGRAEDAEAVLRCVNSEVGDGASPRLRQILHRAAALLAEPAEAGPSFRRALEDPVGRRWPFEHAQVWLEYGEWLRRQRQIAEARECLTKAREIFDGLGAVQWSDRAQAELRAAGVAVESSTRSAFRSLTPQRQRIVRLAAQGLTNREIGERLFLSPRTVGTHLYQAFPVLGVASRSQLRDVVEQETAG</sequence>
<dbReference type="Pfam" id="PF13191">
    <property type="entry name" value="AAA_16"/>
    <property type="match status" value="1"/>
</dbReference>
<evidence type="ECO:0000313" key="5">
    <source>
        <dbReference type="Proteomes" id="UP000642673"/>
    </source>
</evidence>
<dbReference type="CDD" id="cd06170">
    <property type="entry name" value="LuxR_C_like"/>
    <property type="match status" value="1"/>
</dbReference>
<dbReference type="SUPFAM" id="SSF52540">
    <property type="entry name" value="P-loop containing nucleoside triphosphate hydrolases"/>
    <property type="match status" value="1"/>
</dbReference>
<dbReference type="EMBL" id="BMVP01000005">
    <property type="protein sequence ID" value="GHB59302.1"/>
    <property type="molecule type" value="Genomic_DNA"/>
</dbReference>
<reference evidence="5" key="1">
    <citation type="journal article" date="2019" name="Int. J. Syst. Evol. Microbiol.">
        <title>The Global Catalogue of Microorganisms (GCM) 10K type strain sequencing project: providing services to taxonomists for standard genome sequencing and annotation.</title>
        <authorList>
            <consortium name="The Broad Institute Genomics Platform"/>
            <consortium name="The Broad Institute Genome Sequencing Center for Infectious Disease"/>
            <person name="Wu L."/>
            <person name="Ma J."/>
        </authorList>
    </citation>
    <scope>NUCLEOTIDE SEQUENCE [LARGE SCALE GENOMIC DNA]</scope>
    <source>
        <strain evidence="5">JCM 4738</strain>
    </source>
</reference>
<dbReference type="SUPFAM" id="SSF46894">
    <property type="entry name" value="C-terminal effector domain of the bipartite response regulators"/>
    <property type="match status" value="1"/>
</dbReference>
<dbReference type="InterPro" id="IPR016032">
    <property type="entry name" value="Sig_transdc_resp-reg_C-effctor"/>
</dbReference>
<dbReference type="Gene3D" id="1.25.40.10">
    <property type="entry name" value="Tetratricopeptide repeat domain"/>
    <property type="match status" value="1"/>
</dbReference>
<name>A0ABQ3ET35_9ACTN</name>
<dbReference type="InterPro" id="IPR036388">
    <property type="entry name" value="WH-like_DNA-bd_sf"/>
</dbReference>
<dbReference type="SUPFAM" id="SSF48452">
    <property type="entry name" value="TPR-like"/>
    <property type="match status" value="1"/>
</dbReference>